<feature type="region of interest" description="Disordered" evidence="1">
    <location>
        <begin position="66"/>
        <end position="123"/>
    </location>
</feature>
<dbReference type="AlphaFoldDB" id="A0A3N4PM61"/>
<accession>A0A3N4PM61</accession>
<dbReference type="Proteomes" id="UP000278351">
    <property type="component" value="Unassembled WGS sequence"/>
</dbReference>
<evidence type="ECO:0000313" key="2">
    <source>
        <dbReference type="EMBL" id="RPE09783.1"/>
    </source>
</evidence>
<organism evidence="2 3">
    <name type="scientific">Chitinophaga lutea</name>
    <dbReference type="NCBI Taxonomy" id="2488634"/>
    <lineage>
        <taxon>Bacteria</taxon>
        <taxon>Pseudomonadati</taxon>
        <taxon>Bacteroidota</taxon>
        <taxon>Chitinophagia</taxon>
        <taxon>Chitinophagales</taxon>
        <taxon>Chitinophagaceae</taxon>
        <taxon>Chitinophaga</taxon>
    </lineage>
</organism>
<dbReference type="EMBL" id="RPDH01000002">
    <property type="protein sequence ID" value="RPE09783.1"/>
    <property type="molecule type" value="Genomic_DNA"/>
</dbReference>
<reference evidence="2 3" key="1">
    <citation type="submission" date="2018-11" db="EMBL/GenBank/DDBJ databases">
        <title>Chitinophaga lutea sp.nov., isolate from arsenic contaminated soil.</title>
        <authorList>
            <person name="Zong Y."/>
        </authorList>
    </citation>
    <scope>NUCLEOTIDE SEQUENCE [LARGE SCALE GENOMIC DNA]</scope>
    <source>
        <strain evidence="2 3">ZY74</strain>
    </source>
</reference>
<gene>
    <name evidence="2" type="ORF">EGT74_22715</name>
</gene>
<evidence type="ECO:0000313" key="3">
    <source>
        <dbReference type="Proteomes" id="UP000278351"/>
    </source>
</evidence>
<proteinExistence type="predicted"/>
<sequence>MEKINALIDKLQELKNTNAGLQTISYYTQLLQAEILHQRNMQKQQELRGNGHVAVIMPAHTPVLEKPAPPVYQAPPQEKVTPPAYQPPTPAPTQETPAPEKTPPPAEKTQPAANGNGYAPDRVPVKEKPVAATLFDPPPQQKNTDNGNIRQELNELVGKLSPSLNDSLRSSGKVEVGEKLSGMGVHDLKSAIGINDKFQFIQELFRGDKTMYERSIKTINESTSLQEAEYWIERELKIKLGWNENDQLVKHFYSLVRKRFS</sequence>
<name>A0A3N4PM61_9BACT</name>
<protein>
    <submittedName>
        <fullName evidence="2">Uncharacterized protein</fullName>
    </submittedName>
</protein>
<evidence type="ECO:0000256" key="1">
    <source>
        <dbReference type="SAM" id="MobiDB-lite"/>
    </source>
</evidence>
<keyword evidence="3" id="KW-1185">Reference proteome</keyword>
<comment type="caution">
    <text evidence="2">The sequence shown here is derived from an EMBL/GenBank/DDBJ whole genome shotgun (WGS) entry which is preliminary data.</text>
</comment>